<organism evidence="1 2">
    <name type="scientific">Trifolium medium</name>
    <dbReference type="NCBI Taxonomy" id="97028"/>
    <lineage>
        <taxon>Eukaryota</taxon>
        <taxon>Viridiplantae</taxon>
        <taxon>Streptophyta</taxon>
        <taxon>Embryophyta</taxon>
        <taxon>Tracheophyta</taxon>
        <taxon>Spermatophyta</taxon>
        <taxon>Magnoliopsida</taxon>
        <taxon>eudicotyledons</taxon>
        <taxon>Gunneridae</taxon>
        <taxon>Pentapetalae</taxon>
        <taxon>rosids</taxon>
        <taxon>fabids</taxon>
        <taxon>Fabales</taxon>
        <taxon>Fabaceae</taxon>
        <taxon>Papilionoideae</taxon>
        <taxon>50 kb inversion clade</taxon>
        <taxon>NPAAA clade</taxon>
        <taxon>Hologalegina</taxon>
        <taxon>IRL clade</taxon>
        <taxon>Trifolieae</taxon>
        <taxon>Trifolium</taxon>
    </lineage>
</organism>
<sequence>LDAWWTGMEDHTICILLHFDHLGHHKLHPTMSSSTRPHEEQTSMLNWLDAWWTVD</sequence>
<keyword evidence="2" id="KW-1185">Reference proteome</keyword>
<evidence type="ECO:0000313" key="1">
    <source>
        <dbReference type="EMBL" id="MCH80870.1"/>
    </source>
</evidence>
<dbReference type="Proteomes" id="UP000265520">
    <property type="component" value="Unassembled WGS sequence"/>
</dbReference>
<gene>
    <name evidence="1" type="ORF">A2U01_0001646</name>
</gene>
<accession>A0A392M0Q8</accession>
<proteinExistence type="predicted"/>
<dbReference type="EMBL" id="LXQA010001587">
    <property type="protein sequence ID" value="MCH80870.1"/>
    <property type="molecule type" value="Genomic_DNA"/>
</dbReference>
<comment type="caution">
    <text evidence="1">The sequence shown here is derived from an EMBL/GenBank/DDBJ whole genome shotgun (WGS) entry which is preliminary data.</text>
</comment>
<dbReference type="AlphaFoldDB" id="A0A392M0Q8"/>
<evidence type="ECO:0000313" key="2">
    <source>
        <dbReference type="Proteomes" id="UP000265520"/>
    </source>
</evidence>
<reference evidence="1 2" key="1">
    <citation type="journal article" date="2018" name="Front. Plant Sci.">
        <title>Red Clover (Trifolium pratense) and Zigzag Clover (T. medium) - A Picture of Genomic Similarities and Differences.</title>
        <authorList>
            <person name="Dluhosova J."/>
            <person name="Istvanek J."/>
            <person name="Nedelnik J."/>
            <person name="Repkova J."/>
        </authorList>
    </citation>
    <scope>NUCLEOTIDE SEQUENCE [LARGE SCALE GENOMIC DNA]</scope>
    <source>
        <strain evidence="2">cv. 10/8</strain>
        <tissue evidence="1">Leaf</tissue>
    </source>
</reference>
<name>A0A392M0Q8_9FABA</name>
<protein>
    <submittedName>
        <fullName evidence="1">Uncharacterized protein</fullName>
    </submittedName>
</protein>
<feature type="non-terminal residue" evidence="1">
    <location>
        <position position="1"/>
    </location>
</feature>